<keyword evidence="7" id="KW-0443">Lipid metabolism</keyword>
<proteinExistence type="inferred from homology"/>
<keyword evidence="8" id="KW-0732">Signal</keyword>
<evidence type="ECO:0000256" key="3">
    <source>
        <dbReference type="ARBA" id="ARBA00019235"/>
    </source>
</evidence>
<organism evidence="11">
    <name type="scientific">Notodromas monacha</name>
    <dbReference type="NCBI Taxonomy" id="399045"/>
    <lineage>
        <taxon>Eukaryota</taxon>
        <taxon>Metazoa</taxon>
        <taxon>Ecdysozoa</taxon>
        <taxon>Arthropoda</taxon>
        <taxon>Crustacea</taxon>
        <taxon>Oligostraca</taxon>
        <taxon>Ostracoda</taxon>
        <taxon>Podocopa</taxon>
        <taxon>Podocopida</taxon>
        <taxon>Cypridocopina</taxon>
        <taxon>Cypridoidea</taxon>
        <taxon>Cyprididae</taxon>
        <taxon>Notodromas</taxon>
    </lineage>
</organism>
<gene>
    <name evidence="11" type="ORF">NMOB1V02_LOCUS5861</name>
</gene>
<dbReference type="Gene3D" id="2.60.40.2300">
    <property type="entry name" value="Neutral/alkaline non-lysosomal ceramidase, C-terminal domain"/>
    <property type="match status" value="1"/>
</dbReference>
<evidence type="ECO:0000256" key="1">
    <source>
        <dbReference type="ARBA" id="ARBA00009835"/>
    </source>
</evidence>
<feature type="binding site" evidence="6">
    <location>
        <position position="451"/>
    </location>
    <ligand>
        <name>Zn(2+)</name>
        <dbReference type="ChEBI" id="CHEBI:29105"/>
    </ligand>
</feature>
<evidence type="ECO:0000256" key="4">
    <source>
        <dbReference type="ARBA" id="ARBA00022801"/>
    </source>
</evidence>
<evidence type="ECO:0000259" key="9">
    <source>
        <dbReference type="Pfam" id="PF04734"/>
    </source>
</evidence>
<keyword evidence="7" id="KW-0746">Sphingolipid metabolism</keyword>
<dbReference type="GO" id="GO:0042759">
    <property type="term" value="P:long-chain fatty acid biosynthetic process"/>
    <property type="evidence" value="ECO:0007669"/>
    <property type="project" value="TreeGrafter"/>
</dbReference>
<evidence type="ECO:0000259" key="10">
    <source>
        <dbReference type="Pfam" id="PF17048"/>
    </source>
</evidence>
<dbReference type="PANTHER" id="PTHR12670:SF1">
    <property type="entry name" value="NEUTRAL CERAMIDASE"/>
    <property type="match status" value="1"/>
</dbReference>
<name>A0A7R9BPP5_9CRUS</name>
<feature type="active site" description="Nucleophile" evidence="5">
    <location>
        <position position="287"/>
    </location>
</feature>
<evidence type="ECO:0000256" key="7">
    <source>
        <dbReference type="RuleBase" id="RU366019"/>
    </source>
</evidence>
<feature type="binding site" evidence="6">
    <location>
        <position position="412"/>
    </location>
    <ligand>
        <name>Zn(2+)</name>
        <dbReference type="ChEBI" id="CHEBI:29105"/>
    </ligand>
</feature>
<feature type="binding site" evidence="6">
    <location>
        <position position="236"/>
    </location>
    <ligand>
        <name>Zn(2+)</name>
        <dbReference type="ChEBI" id="CHEBI:29105"/>
    </ligand>
</feature>
<dbReference type="EMBL" id="CAJPEX010001130">
    <property type="protein sequence ID" value="CAG0918302.1"/>
    <property type="molecule type" value="Genomic_DNA"/>
</dbReference>
<feature type="binding site" evidence="6">
    <location>
        <position position="127"/>
    </location>
    <ligand>
        <name>Zn(2+)</name>
        <dbReference type="ChEBI" id="CHEBI:29105"/>
    </ligand>
</feature>
<evidence type="ECO:0000313" key="12">
    <source>
        <dbReference type="Proteomes" id="UP000678499"/>
    </source>
</evidence>
<comment type="catalytic activity">
    <reaction evidence="7">
        <text>an N-acylsphing-4-enine + H2O = sphing-4-enine + a fatty acid</text>
        <dbReference type="Rhea" id="RHEA:20856"/>
        <dbReference type="ChEBI" id="CHEBI:15377"/>
        <dbReference type="ChEBI" id="CHEBI:28868"/>
        <dbReference type="ChEBI" id="CHEBI:52639"/>
        <dbReference type="ChEBI" id="CHEBI:57756"/>
        <dbReference type="EC" id="3.5.1.23"/>
    </reaction>
</comment>
<dbReference type="GO" id="GO:0046514">
    <property type="term" value="P:ceramide catabolic process"/>
    <property type="evidence" value="ECO:0007669"/>
    <property type="project" value="InterPro"/>
</dbReference>
<keyword evidence="6" id="KW-0479">Metal-binding</keyword>
<feature type="domain" description="Neutral/alkaline non-lysosomal ceramidase C-terminal" evidence="10">
    <location>
        <begin position="493"/>
        <end position="642"/>
    </location>
</feature>
<dbReference type="Pfam" id="PF04734">
    <property type="entry name" value="Ceramidase_alk"/>
    <property type="match status" value="2"/>
</dbReference>
<dbReference type="AlphaFoldDB" id="A0A7R9BPP5"/>
<dbReference type="EMBL" id="OA883167">
    <property type="protein sequence ID" value="CAD7278150.1"/>
    <property type="molecule type" value="Genomic_DNA"/>
</dbReference>
<comment type="similarity">
    <text evidence="1 7">Belongs to the neutral ceramidase family.</text>
</comment>
<dbReference type="Proteomes" id="UP000678499">
    <property type="component" value="Unassembled WGS sequence"/>
</dbReference>
<evidence type="ECO:0000313" key="11">
    <source>
        <dbReference type="EMBL" id="CAD7278150.1"/>
    </source>
</evidence>
<dbReference type="GO" id="GO:0005576">
    <property type="term" value="C:extracellular region"/>
    <property type="evidence" value="ECO:0007669"/>
    <property type="project" value="TreeGrafter"/>
</dbReference>
<reference evidence="11" key="1">
    <citation type="submission" date="2020-11" db="EMBL/GenBank/DDBJ databases">
        <authorList>
            <person name="Tran Van P."/>
        </authorList>
    </citation>
    <scope>NUCLEOTIDE SEQUENCE</scope>
</reference>
<evidence type="ECO:0000256" key="6">
    <source>
        <dbReference type="PIRSR" id="PIRSR606823-2"/>
    </source>
</evidence>
<feature type="signal peptide" evidence="8">
    <location>
        <begin position="1"/>
        <end position="20"/>
    </location>
</feature>
<dbReference type="GO" id="GO:0016020">
    <property type="term" value="C:membrane"/>
    <property type="evidence" value="ECO:0007669"/>
    <property type="project" value="GOC"/>
</dbReference>
<feature type="domain" description="Neutral/alkaline non-lysosomal ceramidase N-terminal" evidence="9">
    <location>
        <begin position="36"/>
        <end position="374"/>
    </location>
</feature>
<keyword evidence="12" id="KW-1185">Reference proteome</keyword>
<feature type="chain" id="PRO_5036403003" description="Neutral ceramidase" evidence="8">
    <location>
        <begin position="21"/>
        <end position="646"/>
    </location>
</feature>
<protein>
    <recommendedName>
        <fullName evidence="3 7">Neutral ceramidase</fullName>
        <ecNumber evidence="2 7">3.5.1.23</ecNumber>
    </recommendedName>
</protein>
<evidence type="ECO:0000256" key="5">
    <source>
        <dbReference type="PIRSR" id="PIRSR606823-1"/>
    </source>
</evidence>
<comment type="cofactor">
    <cofactor evidence="6">
        <name>Zn(2+)</name>
        <dbReference type="ChEBI" id="CHEBI:29105"/>
    </cofactor>
    <text evidence="6">Binds 1 zinc ion per subunit.</text>
</comment>
<dbReference type="GO" id="GO:0017040">
    <property type="term" value="F:N-acylsphingosine amidohydrolase activity"/>
    <property type="evidence" value="ECO:0007669"/>
    <property type="project" value="UniProtKB-UniRule"/>
</dbReference>
<keyword evidence="6" id="KW-0862">Zinc</keyword>
<evidence type="ECO:0000256" key="8">
    <source>
        <dbReference type="SAM" id="SignalP"/>
    </source>
</evidence>
<dbReference type="EC" id="3.5.1.23" evidence="2 7"/>
<dbReference type="InterPro" id="IPR031329">
    <property type="entry name" value="NEUT/ALK_ceramidase_N"/>
</dbReference>
<dbReference type="InterPro" id="IPR031331">
    <property type="entry name" value="NEUT/ALK_ceramidase_C"/>
</dbReference>
<dbReference type="InterPro" id="IPR006823">
    <property type="entry name" value="Ceramidase_alk"/>
</dbReference>
<keyword evidence="4 7" id="KW-0378">Hydrolase</keyword>
<dbReference type="OrthoDB" id="191371at2759"/>
<feature type="domain" description="Neutral/alkaline non-lysosomal ceramidase N-terminal" evidence="9">
    <location>
        <begin position="382"/>
        <end position="479"/>
    </location>
</feature>
<dbReference type="GO" id="GO:0046512">
    <property type="term" value="P:sphingosine biosynthetic process"/>
    <property type="evidence" value="ECO:0007669"/>
    <property type="project" value="TreeGrafter"/>
</dbReference>
<sequence length="646" mass="71040">MHSPVVVILMVLLVATSAFSGYVSPRNWQRQAEDEFLVGVGIADVTGPCTEVGMMGYASASQVSTGIHFRQWARSFIICSGADECVVFVSSDIGMMSAATTSLVLDKLAIKFPGLYGRHNVLLSGTHTHSGPAGYLQYFLFQITNLGYIADSTDAIVEGIVESIEAAHANLQPGHIWYGETQVNDANINRSPMAYLNNPVEEQNRYEFDVDKTMWLLRFDDAQGNPLGVLNWFAVHPTSMNNTNTLVSGDNKGVASMLFEQALNPESLPGQGKFVAAFAASNLGDVSPNIQGPKCQDTGLPCDQLTSTCGGFVQLCVASGPGRDMEESTSIIGNRQFEAAYELFNNRSLLVPIIGSVKTKHQYINMSSYEFQELSSNGEMETYTFPYKWQPDVVDTSVVLIGSLAILGVPGELTTMSGRRMRDTVAKVMNEHGIVDPKPIIAGLTNVYSDYVTTFEEYQIQRYEGASTIYGPNTLGAYLDQYKFLVNATLQGLELDAGPLPPNLLDDQISFVFDPQYDGALFDNYGDCLRNPYPSYRGGETVDVIFRAGNPRNNVRRGGTYLTVEHRQNDDTWKVIGTDANWETKFSWERTNSLTGESEARIQWTIPVNTEGVFRIRHFGDHKQIITGTISPYSGICGPFEVHATG</sequence>
<dbReference type="PANTHER" id="PTHR12670">
    <property type="entry name" value="CERAMIDASE"/>
    <property type="match status" value="1"/>
</dbReference>
<dbReference type="InterPro" id="IPR038445">
    <property type="entry name" value="NCDase_C_sf"/>
</dbReference>
<accession>A0A7R9BPP5</accession>
<dbReference type="GO" id="GO:0046872">
    <property type="term" value="F:metal ion binding"/>
    <property type="evidence" value="ECO:0007669"/>
    <property type="project" value="UniProtKB-KW"/>
</dbReference>
<evidence type="ECO:0000256" key="2">
    <source>
        <dbReference type="ARBA" id="ARBA00011891"/>
    </source>
</evidence>
<dbReference type="Pfam" id="PF17048">
    <property type="entry name" value="Ceramidse_alk_C"/>
    <property type="match status" value="1"/>
</dbReference>